<accession>A0A0A9GS72</accession>
<reference evidence="1" key="2">
    <citation type="journal article" date="2015" name="Data Brief">
        <title>Shoot transcriptome of the giant reed, Arundo donax.</title>
        <authorList>
            <person name="Barrero R.A."/>
            <person name="Guerrero F.D."/>
            <person name="Moolhuijzen P."/>
            <person name="Goolsby J.A."/>
            <person name="Tidwell J."/>
            <person name="Bellgard S.E."/>
            <person name="Bellgard M.I."/>
        </authorList>
    </citation>
    <scope>NUCLEOTIDE SEQUENCE</scope>
    <source>
        <tissue evidence="1">Shoot tissue taken approximately 20 cm above the soil surface</tissue>
    </source>
</reference>
<evidence type="ECO:0000313" key="1">
    <source>
        <dbReference type="EMBL" id="JAE27277.1"/>
    </source>
</evidence>
<dbReference type="AlphaFoldDB" id="A0A0A9GS72"/>
<reference evidence="1" key="1">
    <citation type="submission" date="2014-09" db="EMBL/GenBank/DDBJ databases">
        <authorList>
            <person name="Magalhaes I.L.F."/>
            <person name="Oliveira U."/>
            <person name="Santos F.R."/>
            <person name="Vidigal T.H.D.A."/>
            <person name="Brescovit A.D."/>
            <person name="Santos A.J."/>
        </authorList>
    </citation>
    <scope>NUCLEOTIDE SEQUENCE</scope>
    <source>
        <tissue evidence="1">Shoot tissue taken approximately 20 cm above the soil surface</tissue>
    </source>
</reference>
<proteinExistence type="predicted"/>
<dbReference type="EMBL" id="GBRH01170619">
    <property type="protein sequence ID" value="JAE27277.1"/>
    <property type="molecule type" value="Transcribed_RNA"/>
</dbReference>
<name>A0A0A9GS72_ARUDO</name>
<sequence>MCYTIPCMLTTKMQITCYRYFFFHMTILTYAPIFI</sequence>
<organism evidence="1">
    <name type="scientific">Arundo donax</name>
    <name type="common">Giant reed</name>
    <name type="synonym">Donax arundinaceus</name>
    <dbReference type="NCBI Taxonomy" id="35708"/>
    <lineage>
        <taxon>Eukaryota</taxon>
        <taxon>Viridiplantae</taxon>
        <taxon>Streptophyta</taxon>
        <taxon>Embryophyta</taxon>
        <taxon>Tracheophyta</taxon>
        <taxon>Spermatophyta</taxon>
        <taxon>Magnoliopsida</taxon>
        <taxon>Liliopsida</taxon>
        <taxon>Poales</taxon>
        <taxon>Poaceae</taxon>
        <taxon>PACMAD clade</taxon>
        <taxon>Arundinoideae</taxon>
        <taxon>Arundineae</taxon>
        <taxon>Arundo</taxon>
    </lineage>
</organism>
<protein>
    <submittedName>
        <fullName evidence="1">Uncharacterized protein</fullName>
    </submittedName>
</protein>